<dbReference type="CDD" id="cd06171">
    <property type="entry name" value="Sigma70_r4"/>
    <property type="match status" value="1"/>
</dbReference>
<dbReference type="AlphaFoldDB" id="A0A9D2JWP5"/>
<dbReference type="PANTHER" id="PTHR30603:SF47">
    <property type="entry name" value="RNA POLYMERASE SIGMA FACTOR SIGD, CHLOROPLASTIC"/>
    <property type="match status" value="1"/>
</dbReference>
<comment type="caution">
    <text evidence="7">The sequence shown here is derived from an EMBL/GenBank/DDBJ whole genome shotgun (WGS) entry which is preliminary data.</text>
</comment>
<dbReference type="Proteomes" id="UP000824055">
    <property type="component" value="Unassembled WGS sequence"/>
</dbReference>
<feature type="domain" description="RNA polymerase sigma-70 region 4" evidence="6">
    <location>
        <begin position="139"/>
        <end position="188"/>
    </location>
</feature>
<protein>
    <submittedName>
        <fullName evidence="7">Sigma-70 family RNA polymerase sigma factor</fullName>
    </submittedName>
</protein>
<dbReference type="Pfam" id="PF04545">
    <property type="entry name" value="Sigma70_r4"/>
    <property type="match status" value="1"/>
</dbReference>
<dbReference type="InterPro" id="IPR013325">
    <property type="entry name" value="RNA_pol_sigma_r2"/>
</dbReference>
<dbReference type="GO" id="GO:0006352">
    <property type="term" value="P:DNA-templated transcription initiation"/>
    <property type="evidence" value="ECO:0007669"/>
    <property type="project" value="InterPro"/>
</dbReference>
<proteinExistence type="predicted"/>
<dbReference type="Gene3D" id="1.10.1740.10">
    <property type="match status" value="1"/>
</dbReference>
<name>A0A9D2JWP5_9BACT</name>
<dbReference type="Pfam" id="PF04542">
    <property type="entry name" value="Sigma70_r2"/>
    <property type="match status" value="1"/>
</dbReference>
<dbReference type="InterPro" id="IPR014284">
    <property type="entry name" value="RNA_pol_sigma-70_dom"/>
</dbReference>
<evidence type="ECO:0000313" key="7">
    <source>
        <dbReference type="EMBL" id="HIZ68709.1"/>
    </source>
</evidence>
<evidence type="ECO:0000313" key="8">
    <source>
        <dbReference type="Proteomes" id="UP000824055"/>
    </source>
</evidence>
<dbReference type="NCBIfam" id="TIGR02937">
    <property type="entry name" value="sigma70-ECF"/>
    <property type="match status" value="1"/>
</dbReference>
<sequence length="203" mass="22852">MEKEKERLISENMNYVKAMADHHRGKGVDFEDLVSEGTLALIEAAGKYDPSRGNKFVGYAKPFIEKAMRKAIAAQANGGMQVDRQVSKSTRKAAPVSMDAPVKEGSKYTLLDILADPNATQGDEDTTLRKMTEDLKEAVKALEEREQQVVNAFYGLEHARLTMAEIAEDMGLKRERVRQIRDKALRKMARTTNNPILRELLRD</sequence>
<keyword evidence="3" id="KW-0238">DNA-binding</keyword>
<dbReference type="InterPro" id="IPR000943">
    <property type="entry name" value="RNA_pol_sigma70"/>
</dbReference>
<feature type="domain" description="RNA polymerase sigma-70 region 2" evidence="5">
    <location>
        <begin position="8"/>
        <end position="75"/>
    </location>
</feature>
<dbReference type="InterPro" id="IPR007630">
    <property type="entry name" value="RNA_pol_sigma70_r4"/>
</dbReference>
<dbReference type="PRINTS" id="PR00046">
    <property type="entry name" value="SIGMA70FCT"/>
</dbReference>
<evidence type="ECO:0000256" key="3">
    <source>
        <dbReference type="ARBA" id="ARBA00023125"/>
    </source>
</evidence>
<evidence type="ECO:0000259" key="6">
    <source>
        <dbReference type="Pfam" id="PF04545"/>
    </source>
</evidence>
<gene>
    <name evidence="7" type="ORF">H9966_02320</name>
</gene>
<dbReference type="InterPro" id="IPR007627">
    <property type="entry name" value="RNA_pol_sigma70_r2"/>
</dbReference>
<dbReference type="GO" id="GO:0003677">
    <property type="term" value="F:DNA binding"/>
    <property type="evidence" value="ECO:0007669"/>
    <property type="project" value="UniProtKB-KW"/>
</dbReference>
<evidence type="ECO:0000256" key="2">
    <source>
        <dbReference type="ARBA" id="ARBA00023082"/>
    </source>
</evidence>
<dbReference type="InterPro" id="IPR013324">
    <property type="entry name" value="RNA_pol_sigma_r3/r4-like"/>
</dbReference>
<dbReference type="InterPro" id="IPR050239">
    <property type="entry name" value="Sigma-70_RNA_pol_init_factors"/>
</dbReference>
<dbReference type="SUPFAM" id="SSF88946">
    <property type="entry name" value="Sigma2 domain of RNA polymerase sigma factors"/>
    <property type="match status" value="1"/>
</dbReference>
<dbReference type="Gene3D" id="1.20.140.160">
    <property type="match status" value="1"/>
</dbReference>
<evidence type="ECO:0000256" key="1">
    <source>
        <dbReference type="ARBA" id="ARBA00023015"/>
    </source>
</evidence>
<organism evidence="7 8">
    <name type="scientific">Candidatus Prevotella avicola</name>
    <dbReference type="NCBI Taxonomy" id="2838738"/>
    <lineage>
        <taxon>Bacteria</taxon>
        <taxon>Pseudomonadati</taxon>
        <taxon>Bacteroidota</taxon>
        <taxon>Bacteroidia</taxon>
        <taxon>Bacteroidales</taxon>
        <taxon>Prevotellaceae</taxon>
        <taxon>Prevotella</taxon>
    </lineage>
</organism>
<evidence type="ECO:0000259" key="5">
    <source>
        <dbReference type="Pfam" id="PF04542"/>
    </source>
</evidence>
<dbReference type="GO" id="GO:0016987">
    <property type="term" value="F:sigma factor activity"/>
    <property type="evidence" value="ECO:0007669"/>
    <property type="project" value="UniProtKB-KW"/>
</dbReference>
<accession>A0A9D2JWP5</accession>
<reference evidence="7" key="1">
    <citation type="journal article" date="2021" name="PeerJ">
        <title>Extensive microbial diversity within the chicken gut microbiome revealed by metagenomics and culture.</title>
        <authorList>
            <person name="Gilroy R."/>
            <person name="Ravi A."/>
            <person name="Getino M."/>
            <person name="Pursley I."/>
            <person name="Horton D.L."/>
            <person name="Alikhan N.F."/>
            <person name="Baker D."/>
            <person name="Gharbi K."/>
            <person name="Hall N."/>
            <person name="Watson M."/>
            <person name="Adriaenssens E.M."/>
            <person name="Foster-Nyarko E."/>
            <person name="Jarju S."/>
            <person name="Secka A."/>
            <person name="Antonio M."/>
            <person name="Oren A."/>
            <person name="Chaudhuri R.R."/>
            <person name="La Ragione R."/>
            <person name="Hildebrand F."/>
            <person name="Pallen M.J."/>
        </authorList>
    </citation>
    <scope>NUCLEOTIDE SEQUENCE</scope>
    <source>
        <strain evidence="7">ChiHecec3B27-8219</strain>
    </source>
</reference>
<dbReference type="PANTHER" id="PTHR30603">
    <property type="entry name" value="RNA POLYMERASE SIGMA FACTOR RPO"/>
    <property type="match status" value="1"/>
</dbReference>
<evidence type="ECO:0000256" key="4">
    <source>
        <dbReference type="ARBA" id="ARBA00023163"/>
    </source>
</evidence>
<keyword evidence="1" id="KW-0805">Transcription regulation</keyword>
<keyword evidence="4" id="KW-0804">Transcription</keyword>
<dbReference type="EMBL" id="DXBE01000021">
    <property type="protein sequence ID" value="HIZ68709.1"/>
    <property type="molecule type" value="Genomic_DNA"/>
</dbReference>
<dbReference type="PIRSF" id="PIRSF000770">
    <property type="entry name" value="RNA_pol_sigma-SigE/K"/>
    <property type="match status" value="1"/>
</dbReference>
<reference evidence="7" key="2">
    <citation type="submission" date="2021-04" db="EMBL/GenBank/DDBJ databases">
        <authorList>
            <person name="Gilroy R."/>
        </authorList>
    </citation>
    <scope>NUCLEOTIDE SEQUENCE</scope>
    <source>
        <strain evidence="7">ChiHecec3B27-8219</strain>
    </source>
</reference>
<keyword evidence="2" id="KW-0731">Sigma factor</keyword>
<dbReference type="SUPFAM" id="SSF88659">
    <property type="entry name" value="Sigma3 and sigma4 domains of RNA polymerase sigma factors"/>
    <property type="match status" value="1"/>
</dbReference>